<evidence type="ECO:0000313" key="1">
    <source>
        <dbReference type="EMBL" id="KAI5681396.1"/>
    </source>
</evidence>
<dbReference type="EMBL" id="CM044701">
    <property type="protein sequence ID" value="KAI5681396.1"/>
    <property type="molecule type" value="Genomic_DNA"/>
</dbReference>
<accession>A0ACC0C8Z4</accession>
<organism evidence="1 2">
    <name type="scientific">Catharanthus roseus</name>
    <name type="common">Madagascar periwinkle</name>
    <name type="synonym">Vinca rosea</name>
    <dbReference type="NCBI Taxonomy" id="4058"/>
    <lineage>
        <taxon>Eukaryota</taxon>
        <taxon>Viridiplantae</taxon>
        <taxon>Streptophyta</taxon>
        <taxon>Embryophyta</taxon>
        <taxon>Tracheophyta</taxon>
        <taxon>Spermatophyta</taxon>
        <taxon>Magnoliopsida</taxon>
        <taxon>eudicotyledons</taxon>
        <taxon>Gunneridae</taxon>
        <taxon>Pentapetalae</taxon>
        <taxon>asterids</taxon>
        <taxon>lamiids</taxon>
        <taxon>Gentianales</taxon>
        <taxon>Apocynaceae</taxon>
        <taxon>Rauvolfioideae</taxon>
        <taxon>Vinceae</taxon>
        <taxon>Catharanthinae</taxon>
        <taxon>Catharanthus</taxon>
    </lineage>
</organism>
<gene>
    <name evidence="1" type="ORF">M9H77_02623</name>
</gene>
<comment type="caution">
    <text evidence="1">The sequence shown here is derived from an EMBL/GenBank/DDBJ whole genome shotgun (WGS) entry which is preliminary data.</text>
</comment>
<name>A0ACC0C8Z4_CATRO</name>
<evidence type="ECO:0000313" key="2">
    <source>
        <dbReference type="Proteomes" id="UP001060085"/>
    </source>
</evidence>
<protein>
    <submittedName>
        <fullName evidence="1">Uncharacterized protein</fullName>
    </submittedName>
</protein>
<sequence length="238" mass="26136">MVFEECISTPKVPLVAILRALNALSISSVFLKYFTENFKSDNFEELYLSLDQSVLLPTNFSTEFLRYKTLERLTGTFLGSHNSLQLRILAPDLHPGEWIHLKRGLDRRGCGPIGLRGHGIMLCGGVRLPSGESGGARNCGWSQGRPEAALMCLDSLRLPNCARNPHVLSQGCAFALEFIGGQTLGRAQQRIDLSLREIVLEREPIPLIDLSDSESVEGPVAPRIGLGALIEEDPSEPE</sequence>
<reference evidence="2" key="1">
    <citation type="journal article" date="2023" name="Nat. Plants">
        <title>Single-cell RNA sequencing provides a high-resolution roadmap for understanding the multicellular compartmentation of specialized metabolism.</title>
        <authorList>
            <person name="Sun S."/>
            <person name="Shen X."/>
            <person name="Li Y."/>
            <person name="Li Y."/>
            <person name="Wang S."/>
            <person name="Li R."/>
            <person name="Zhang H."/>
            <person name="Shen G."/>
            <person name="Guo B."/>
            <person name="Wei J."/>
            <person name="Xu J."/>
            <person name="St-Pierre B."/>
            <person name="Chen S."/>
            <person name="Sun C."/>
        </authorList>
    </citation>
    <scope>NUCLEOTIDE SEQUENCE [LARGE SCALE GENOMIC DNA]</scope>
</reference>
<proteinExistence type="predicted"/>
<keyword evidence="2" id="KW-1185">Reference proteome</keyword>
<dbReference type="Proteomes" id="UP001060085">
    <property type="component" value="Linkage Group LG01"/>
</dbReference>